<keyword evidence="2" id="KW-1185">Reference proteome</keyword>
<proteinExistence type="predicted"/>
<comment type="caution">
    <text evidence="1">The sequence shown here is derived from an EMBL/GenBank/DDBJ whole genome shotgun (WGS) entry which is preliminary data.</text>
</comment>
<name>A0A5C6DNX1_9BACT</name>
<evidence type="ECO:0000313" key="1">
    <source>
        <dbReference type="EMBL" id="TWU37351.1"/>
    </source>
</evidence>
<sequence>MDWILTCVSRMTRDTAMICGQSDRSAAASDYRQTTRGVEYGTVGTVFLNLTTRTGRRLISSTAIGKPAGGIMRRGWWITVPFLRGKLVPRGLLGRIVGIGYHCAVAMALMLPLSSATSRASAEGFFGRIGGAGDQDDAQTGTASLERRRQVIASLPMNRLTPAAQQRIMGIANSPTIYRQLPTQAITCERDLFLFITRNPEILVGMWDVMGVTQVTTTRTGPYQLDASDGSGTTCRVDLVYGDPHLHIFVADGSYDGKMVARPINGSGVFVFRSSYAKSARDETTVTGTLDCFVQFDSLGADLVARTLSGFIGRSADANFIETARFVSQISEASKRNPHSMINLAERLPQVSATTRKQFVDLITAVNRRELQAVTQQERTAEAVNVDYRSR</sequence>
<reference evidence="1 2" key="1">
    <citation type="submission" date="2019-02" db="EMBL/GenBank/DDBJ databases">
        <title>Deep-cultivation of Planctomycetes and their phenomic and genomic characterization uncovers novel biology.</title>
        <authorList>
            <person name="Wiegand S."/>
            <person name="Jogler M."/>
            <person name="Boedeker C."/>
            <person name="Pinto D."/>
            <person name="Vollmers J."/>
            <person name="Rivas-Marin E."/>
            <person name="Kohn T."/>
            <person name="Peeters S.H."/>
            <person name="Heuer A."/>
            <person name="Rast P."/>
            <person name="Oberbeckmann S."/>
            <person name="Bunk B."/>
            <person name="Jeske O."/>
            <person name="Meyerdierks A."/>
            <person name="Storesund J.E."/>
            <person name="Kallscheuer N."/>
            <person name="Luecker S."/>
            <person name="Lage O.M."/>
            <person name="Pohl T."/>
            <person name="Merkel B.J."/>
            <person name="Hornburger P."/>
            <person name="Mueller R.-W."/>
            <person name="Bruemmer F."/>
            <person name="Labrenz M."/>
            <person name="Spormann A.M."/>
            <person name="Op Den Camp H."/>
            <person name="Overmann J."/>
            <person name="Amann R."/>
            <person name="Jetten M.S.M."/>
            <person name="Mascher T."/>
            <person name="Medema M.H."/>
            <person name="Devos D.P."/>
            <person name="Kaster A.-K."/>
            <person name="Ovreas L."/>
            <person name="Rohde M."/>
            <person name="Galperin M.Y."/>
            <person name="Jogler C."/>
        </authorList>
    </citation>
    <scope>NUCLEOTIDE SEQUENCE [LARGE SCALE GENOMIC DNA]</scope>
    <source>
        <strain evidence="1 2">Poly41</strain>
    </source>
</reference>
<evidence type="ECO:0000313" key="2">
    <source>
        <dbReference type="Proteomes" id="UP000319143"/>
    </source>
</evidence>
<dbReference type="EMBL" id="SJPV01000005">
    <property type="protein sequence ID" value="TWU37351.1"/>
    <property type="molecule type" value="Genomic_DNA"/>
</dbReference>
<organism evidence="1 2">
    <name type="scientific">Novipirellula artificiosorum</name>
    <dbReference type="NCBI Taxonomy" id="2528016"/>
    <lineage>
        <taxon>Bacteria</taxon>
        <taxon>Pseudomonadati</taxon>
        <taxon>Planctomycetota</taxon>
        <taxon>Planctomycetia</taxon>
        <taxon>Pirellulales</taxon>
        <taxon>Pirellulaceae</taxon>
        <taxon>Novipirellula</taxon>
    </lineage>
</organism>
<gene>
    <name evidence="1" type="ORF">Poly41_34810</name>
</gene>
<dbReference type="AlphaFoldDB" id="A0A5C6DNX1"/>
<dbReference type="Proteomes" id="UP000319143">
    <property type="component" value="Unassembled WGS sequence"/>
</dbReference>
<accession>A0A5C6DNX1</accession>
<protein>
    <submittedName>
        <fullName evidence="1">Uncharacterized protein</fullName>
    </submittedName>
</protein>